<keyword evidence="1" id="KW-0472">Membrane</keyword>
<keyword evidence="1" id="KW-0812">Transmembrane</keyword>
<dbReference type="Proteomes" id="UP000478052">
    <property type="component" value="Unassembled WGS sequence"/>
</dbReference>
<keyword evidence="3" id="KW-1185">Reference proteome</keyword>
<feature type="transmembrane region" description="Helical" evidence="1">
    <location>
        <begin position="14"/>
        <end position="39"/>
    </location>
</feature>
<evidence type="ECO:0000256" key="1">
    <source>
        <dbReference type="SAM" id="Phobius"/>
    </source>
</evidence>
<name>A0A6G0YZM4_APHCR</name>
<gene>
    <name evidence="2" type="ORF">FWK35_00025161</name>
</gene>
<comment type="caution">
    <text evidence="2">The sequence shown here is derived from an EMBL/GenBank/DDBJ whole genome shotgun (WGS) entry which is preliminary data.</text>
</comment>
<evidence type="ECO:0000313" key="3">
    <source>
        <dbReference type="Proteomes" id="UP000478052"/>
    </source>
</evidence>
<evidence type="ECO:0000313" key="2">
    <source>
        <dbReference type="EMBL" id="KAF0763646.1"/>
    </source>
</evidence>
<dbReference type="AlphaFoldDB" id="A0A6G0YZM4"/>
<protein>
    <submittedName>
        <fullName evidence="2">Uncharacterized protein</fullName>
    </submittedName>
</protein>
<sequence length="163" mass="19369">MMCFDEFSFGLRYIILYIIGSAIECIYLQLLLLSAPYYVGEEDKGNKIQKPFEVPHPKIIPKNYCCTTDNCPKMTNPWHVKKYLKTHEKLKYSIILPKFNYFFMVEISNVLQYGFRDKMYTLSWLKRYEKIFITSRNNAPISNYGGGYRCKSEYPWCIIEVKS</sequence>
<organism evidence="2 3">
    <name type="scientific">Aphis craccivora</name>
    <name type="common">Cowpea aphid</name>
    <dbReference type="NCBI Taxonomy" id="307492"/>
    <lineage>
        <taxon>Eukaryota</taxon>
        <taxon>Metazoa</taxon>
        <taxon>Ecdysozoa</taxon>
        <taxon>Arthropoda</taxon>
        <taxon>Hexapoda</taxon>
        <taxon>Insecta</taxon>
        <taxon>Pterygota</taxon>
        <taxon>Neoptera</taxon>
        <taxon>Paraneoptera</taxon>
        <taxon>Hemiptera</taxon>
        <taxon>Sternorrhyncha</taxon>
        <taxon>Aphidomorpha</taxon>
        <taxon>Aphidoidea</taxon>
        <taxon>Aphididae</taxon>
        <taxon>Aphidini</taxon>
        <taxon>Aphis</taxon>
        <taxon>Aphis</taxon>
    </lineage>
</organism>
<accession>A0A6G0YZM4</accession>
<proteinExistence type="predicted"/>
<dbReference type="EMBL" id="VUJU01001831">
    <property type="protein sequence ID" value="KAF0763646.1"/>
    <property type="molecule type" value="Genomic_DNA"/>
</dbReference>
<keyword evidence="1" id="KW-1133">Transmembrane helix</keyword>
<reference evidence="2 3" key="1">
    <citation type="submission" date="2019-08" db="EMBL/GenBank/DDBJ databases">
        <title>Whole genome of Aphis craccivora.</title>
        <authorList>
            <person name="Voronova N.V."/>
            <person name="Shulinski R.S."/>
            <person name="Bandarenka Y.V."/>
            <person name="Zhorov D.G."/>
            <person name="Warner D."/>
        </authorList>
    </citation>
    <scope>NUCLEOTIDE SEQUENCE [LARGE SCALE GENOMIC DNA]</scope>
    <source>
        <strain evidence="2">180601</strain>
        <tissue evidence="2">Whole Body</tissue>
    </source>
</reference>